<proteinExistence type="predicted"/>
<comment type="caution">
    <text evidence="7">The sequence shown here is derived from an EMBL/GenBank/DDBJ whole genome shotgun (WGS) entry which is preliminary data.</text>
</comment>
<feature type="non-terminal residue" evidence="7">
    <location>
        <position position="1"/>
    </location>
</feature>
<keyword evidence="3 6" id="KW-0812">Transmembrane</keyword>
<dbReference type="EMBL" id="BARV01033593">
    <property type="protein sequence ID" value="GAI51889.1"/>
    <property type="molecule type" value="Genomic_DNA"/>
</dbReference>
<name>X1R8F6_9ZZZZ</name>
<dbReference type="GO" id="GO:0005886">
    <property type="term" value="C:plasma membrane"/>
    <property type="evidence" value="ECO:0007669"/>
    <property type="project" value="UniProtKB-SubCell"/>
</dbReference>
<keyword evidence="2" id="KW-1003">Cell membrane</keyword>
<evidence type="ECO:0000256" key="3">
    <source>
        <dbReference type="ARBA" id="ARBA00022692"/>
    </source>
</evidence>
<dbReference type="Pfam" id="PF02653">
    <property type="entry name" value="BPD_transp_2"/>
    <property type="match status" value="1"/>
</dbReference>
<protein>
    <submittedName>
        <fullName evidence="7">Uncharacterized protein</fullName>
    </submittedName>
</protein>
<comment type="subcellular location">
    <subcellularLocation>
        <location evidence="1">Cell membrane</location>
        <topology evidence="1">Multi-pass membrane protein</topology>
    </subcellularLocation>
</comment>
<feature type="transmembrane region" description="Helical" evidence="6">
    <location>
        <begin position="21"/>
        <end position="42"/>
    </location>
</feature>
<organism evidence="7">
    <name type="scientific">marine sediment metagenome</name>
    <dbReference type="NCBI Taxonomy" id="412755"/>
    <lineage>
        <taxon>unclassified sequences</taxon>
        <taxon>metagenomes</taxon>
        <taxon>ecological metagenomes</taxon>
    </lineage>
</organism>
<dbReference type="GO" id="GO:0022857">
    <property type="term" value="F:transmembrane transporter activity"/>
    <property type="evidence" value="ECO:0007669"/>
    <property type="project" value="InterPro"/>
</dbReference>
<gene>
    <name evidence="7" type="ORF">S06H3_52779</name>
</gene>
<reference evidence="7" key="1">
    <citation type="journal article" date="2014" name="Front. Microbiol.">
        <title>High frequency of phylogenetically diverse reductive dehalogenase-homologous genes in deep subseafloor sedimentary metagenomes.</title>
        <authorList>
            <person name="Kawai M."/>
            <person name="Futagami T."/>
            <person name="Toyoda A."/>
            <person name="Takaki Y."/>
            <person name="Nishi S."/>
            <person name="Hori S."/>
            <person name="Arai W."/>
            <person name="Tsubouchi T."/>
            <person name="Morono Y."/>
            <person name="Uchiyama I."/>
            <person name="Ito T."/>
            <person name="Fujiyama A."/>
            <person name="Inagaki F."/>
            <person name="Takami H."/>
        </authorList>
    </citation>
    <scope>NUCLEOTIDE SEQUENCE</scope>
    <source>
        <strain evidence="7">Expedition CK06-06</strain>
    </source>
</reference>
<evidence type="ECO:0000256" key="1">
    <source>
        <dbReference type="ARBA" id="ARBA00004651"/>
    </source>
</evidence>
<sequence length="111" mass="12214">TKGLGIPTLPDSFNIIAQKKFYGIQTPIIIMLFFIILAEIFFRKSVFFKQYYFIGGNEESARLSGIKVYLLKLLAYIISGTMAALAGVLMAARMGGAISTAGTHINNFIKL</sequence>
<dbReference type="InterPro" id="IPR001851">
    <property type="entry name" value="ABC_transp_permease"/>
</dbReference>
<evidence type="ECO:0000256" key="5">
    <source>
        <dbReference type="ARBA" id="ARBA00023136"/>
    </source>
</evidence>
<accession>X1R8F6</accession>
<evidence type="ECO:0000313" key="7">
    <source>
        <dbReference type="EMBL" id="GAI51889.1"/>
    </source>
</evidence>
<dbReference type="PANTHER" id="PTHR32196">
    <property type="entry name" value="ABC TRANSPORTER PERMEASE PROTEIN YPHD-RELATED-RELATED"/>
    <property type="match status" value="1"/>
</dbReference>
<keyword evidence="5 6" id="KW-0472">Membrane</keyword>
<dbReference type="AlphaFoldDB" id="X1R8F6"/>
<evidence type="ECO:0000256" key="6">
    <source>
        <dbReference type="SAM" id="Phobius"/>
    </source>
</evidence>
<evidence type="ECO:0000256" key="2">
    <source>
        <dbReference type="ARBA" id="ARBA00022475"/>
    </source>
</evidence>
<evidence type="ECO:0000256" key="4">
    <source>
        <dbReference type="ARBA" id="ARBA00022989"/>
    </source>
</evidence>
<feature type="transmembrane region" description="Helical" evidence="6">
    <location>
        <begin position="73"/>
        <end position="92"/>
    </location>
</feature>
<keyword evidence="4 6" id="KW-1133">Transmembrane helix</keyword>